<dbReference type="EMBL" id="PGTO01000004">
    <property type="protein sequence ID" value="RAU22601.1"/>
    <property type="molecule type" value="Genomic_DNA"/>
</dbReference>
<dbReference type="OrthoDB" id="7358152at2"/>
<protein>
    <submittedName>
        <fullName evidence="2">Uncharacterized protein</fullName>
    </submittedName>
</protein>
<feature type="transmembrane region" description="Helical" evidence="1">
    <location>
        <begin position="36"/>
        <end position="57"/>
    </location>
</feature>
<proteinExistence type="predicted"/>
<feature type="transmembrane region" description="Helical" evidence="1">
    <location>
        <begin position="12"/>
        <end position="30"/>
    </location>
</feature>
<reference evidence="2 3" key="1">
    <citation type="submission" date="2017-11" db="EMBL/GenBank/DDBJ databases">
        <title>Draft genome sequence of magnetotactic bacterium Magnetospirillum kuznetsovii LBB-42.</title>
        <authorList>
            <person name="Grouzdev D.S."/>
            <person name="Rysina M.S."/>
            <person name="Baslerov R.V."/>
            <person name="Koziaeva V."/>
        </authorList>
    </citation>
    <scope>NUCLEOTIDE SEQUENCE [LARGE SCALE GENOMIC DNA]</scope>
    <source>
        <strain evidence="2 3">LBB-42</strain>
    </source>
</reference>
<keyword evidence="3" id="KW-1185">Reference proteome</keyword>
<dbReference type="AlphaFoldDB" id="A0A364NZT8"/>
<evidence type="ECO:0000256" key="1">
    <source>
        <dbReference type="SAM" id="Phobius"/>
    </source>
</evidence>
<dbReference type="RefSeq" id="WP_112143421.1">
    <property type="nucleotide sequence ID" value="NZ_PGTO01000004.1"/>
</dbReference>
<dbReference type="Proteomes" id="UP000251075">
    <property type="component" value="Unassembled WGS sequence"/>
</dbReference>
<comment type="caution">
    <text evidence="2">The sequence shown here is derived from an EMBL/GenBank/DDBJ whole genome shotgun (WGS) entry which is preliminary data.</text>
</comment>
<name>A0A364NZT8_9PROT</name>
<sequence>MARKPLPRHVIGAISVAIGFFGGIALLLILPQKFGVSPKLTGFIALGVWIASTWVFWTGGKEKPAAKDETPPPQAG</sequence>
<accession>A0A364NZT8</accession>
<organism evidence="2 3">
    <name type="scientific">Paramagnetospirillum kuznetsovii</name>
    <dbReference type="NCBI Taxonomy" id="2053833"/>
    <lineage>
        <taxon>Bacteria</taxon>
        <taxon>Pseudomonadati</taxon>
        <taxon>Pseudomonadota</taxon>
        <taxon>Alphaproteobacteria</taxon>
        <taxon>Rhodospirillales</taxon>
        <taxon>Magnetospirillaceae</taxon>
        <taxon>Paramagnetospirillum</taxon>
    </lineage>
</organism>
<keyword evidence="1" id="KW-1133">Transmembrane helix</keyword>
<gene>
    <name evidence="2" type="ORF">CU669_07930</name>
</gene>
<evidence type="ECO:0000313" key="2">
    <source>
        <dbReference type="EMBL" id="RAU22601.1"/>
    </source>
</evidence>
<keyword evidence="1" id="KW-0472">Membrane</keyword>
<evidence type="ECO:0000313" key="3">
    <source>
        <dbReference type="Proteomes" id="UP000251075"/>
    </source>
</evidence>
<keyword evidence="1" id="KW-0812">Transmembrane</keyword>